<dbReference type="Proteomes" id="UP001221302">
    <property type="component" value="Unassembled WGS sequence"/>
</dbReference>
<comment type="caution">
    <text evidence="12">Lacks conserved residue(s) required for the propagation of feature annotation.</text>
</comment>
<evidence type="ECO:0000256" key="5">
    <source>
        <dbReference type="ARBA" id="ARBA00022727"/>
    </source>
</evidence>
<dbReference type="GO" id="GO:0005524">
    <property type="term" value="F:ATP binding"/>
    <property type="evidence" value="ECO:0007669"/>
    <property type="project" value="UniProtKB-UniRule"/>
</dbReference>
<organism evidence="14 15">
    <name type="scientific">Stygiobacter electus</name>
    <dbReference type="NCBI Taxonomy" id="3032292"/>
    <lineage>
        <taxon>Bacteria</taxon>
        <taxon>Pseudomonadati</taxon>
        <taxon>Ignavibacteriota</taxon>
        <taxon>Ignavibacteria</taxon>
        <taxon>Ignavibacteriales</taxon>
        <taxon>Melioribacteraceae</taxon>
        <taxon>Stygiobacter</taxon>
    </lineage>
</organism>
<comment type="catalytic activity">
    <reaction evidence="10 12">
        <text>dTMP + ATP = dTDP + ADP</text>
        <dbReference type="Rhea" id="RHEA:13517"/>
        <dbReference type="ChEBI" id="CHEBI:30616"/>
        <dbReference type="ChEBI" id="CHEBI:58369"/>
        <dbReference type="ChEBI" id="CHEBI:63528"/>
        <dbReference type="ChEBI" id="CHEBI:456216"/>
        <dbReference type="EC" id="2.7.4.9"/>
    </reaction>
</comment>
<dbReference type="EMBL" id="JARGDL010000007">
    <property type="protein sequence ID" value="MDF1611852.1"/>
    <property type="molecule type" value="Genomic_DNA"/>
</dbReference>
<dbReference type="GO" id="GO:0005829">
    <property type="term" value="C:cytosol"/>
    <property type="evidence" value="ECO:0007669"/>
    <property type="project" value="TreeGrafter"/>
</dbReference>
<protein>
    <recommendedName>
        <fullName evidence="3 12">Thymidylate kinase</fullName>
        <ecNumber evidence="2 12">2.7.4.9</ecNumber>
    </recommendedName>
    <alternativeName>
        <fullName evidence="9 12">dTMP kinase</fullName>
    </alternativeName>
</protein>
<dbReference type="InterPro" id="IPR027417">
    <property type="entry name" value="P-loop_NTPase"/>
</dbReference>
<dbReference type="NCBIfam" id="TIGR00041">
    <property type="entry name" value="DTMP_kinase"/>
    <property type="match status" value="1"/>
</dbReference>
<comment type="caution">
    <text evidence="14">The sequence shown here is derived from an EMBL/GenBank/DDBJ whole genome shotgun (WGS) entry which is preliminary data.</text>
</comment>
<keyword evidence="7 12" id="KW-0418">Kinase</keyword>
<dbReference type="FunFam" id="3.40.50.300:FF:000225">
    <property type="entry name" value="Thymidylate kinase"/>
    <property type="match status" value="1"/>
</dbReference>
<evidence type="ECO:0000313" key="14">
    <source>
        <dbReference type="EMBL" id="MDF1611852.1"/>
    </source>
</evidence>
<dbReference type="HAMAP" id="MF_00165">
    <property type="entry name" value="Thymidylate_kinase"/>
    <property type="match status" value="1"/>
</dbReference>
<dbReference type="GO" id="GO:0006233">
    <property type="term" value="P:dTDP biosynthetic process"/>
    <property type="evidence" value="ECO:0007669"/>
    <property type="project" value="InterPro"/>
</dbReference>
<evidence type="ECO:0000256" key="4">
    <source>
        <dbReference type="ARBA" id="ARBA00022679"/>
    </source>
</evidence>
<keyword evidence="6 12" id="KW-0547">Nucleotide-binding</keyword>
<dbReference type="InterPro" id="IPR039430">
    <property type="entry name" value="Thymidylate_kin-like_dom"/>
</dbReference>
<evidence type="ECO:0000256" key="11">
    <source>
        <dbReference type="ARBA" id="ARBA00057735"/>
    </source>
</evidence>
<dbReference type="Gene3D" id="3.40.50.300">
    <property type="entry name" value="P-loop containing nucleotide triphosphate hydrolases"/>
    <property type="match status" value="1"/>
</dbReference>
<comment type="function">
    <text evidence="11 12">Phosphorylation of dTMP to form dTDP in both de novo and salvage pathways of dTTP synthesis.</text>
</comment>
<gene>
    <name evidence="12 14" type="primary">tmk</name>
    <name evidence="14" type="ORF">P0M35_06805</name>
</gene>
<evidence type="ECO:0000259" key="13">
    <source>
        <dbReference type="Pfam" id="PF02223"/>
    </source>
</evidence>
<evidence type="ECO:0000256" key="9">
    <source>
        <dbReference type="ARBA" id="ARBA00029962"/>
    </source>
</evidence>
<evidence type="ECO:0000256" key="3">
    <source>
        <dbReference type="ARBA" id="ARBA00017144"/>
    </source>
</evidence>
<evidence type="ECO:0000256" key="7">
    <source>
        <dbReference type="ARBA" id="ARBA00022777"/>
    </source>
</evidence>
<dbReference type="GO" id="GO:0006227">
    <property type="term" value="P:dUDP biosynthetic process"/>
    <property type="evidence" value="ECO:0007669"/>
    <property type="project" value="TreeGrafter"/>
</dbReference>
<evidence type="ECO:0000256" key="12">
    <source>
        <dbReference type="HAMAP-Rule" id="MF_00165"/>
    </source>
</evidence>
<feature type="domain" description="Thymidylate kinase-like" evidence="13">
    <location>
        <begin position="5"/>
        <end position="195"/>
    </location>
</feature>
<evidence type="ECO:0000256" key="2">
    <source>
        <dbReference type="ARBA" id="ARBA00012980"/>
    </source>
</evidence>
<dbReference type="PANTHER" id="PTHR10344">
    <property type="entry name" value="THYMIDYLATE KINASE"/>
    <property type="match status" value="1"/>
</dbReference>
<reference evidence="14" key="1">
    <citation type="submission" date="2023-03" db="EMBL/GenBank/DDBJ databases">
        <title>Stygiobacter electus gen. nov., sp. nov., facultatively anaerobic thermotolerant bacterium of the class Ignavibacteria from a well of Yessentuki mineral water deposit.</title>
        <authorList>
            <person name="Podosokorskaya O.A."/>
            <person name="Elcheninov A.G."/>
            <person name="Petrova N.F."/>
            <person name="Zavarzina D.G."/>
            <person name="Kublanov I.V."/>
            <person name="Merkel A.Y."/>
        </authorList>
    </citation>
    <scope>NUCLEOTIDE SEQUENCE</scope>
    <source>
        <strain evidence="14">09-Me</strain>
    </source>
</reference>
<evidence type="ECO:0000256" key="10">
    <source>
        <dbReference type="ARBA" id="ARBA00048743"/>
    </source>
</evidence>
<dbReference type="CDD" id="cd01672">
    <property type="entry name" value="TMPK"/>
    <property type="match status" value="1"/>
</dbReference>
<dbReference type="InterPro" id="IPR018095">
    <property type="entry name" value="Thymidylate_kin_CS"/>
</dbReference>
<accession>A0AAE3TDW7</accession>
<dbReference type="InterPro" id="IPR018094">
    <property type="entry name" value="Thymidylate_kinase"/>
</dbReference>
<dbReference type="PANTHER" id="PTHR10344:SF4">
    <property type="entry name" value="UMP-CMP KINASE 2, MITOCHONDRIAL"/>
    <property type="match status" value="1"/>
</dbReference>
<sequence length="203" mass="23542">MFITFEGLDFCGKSTQVKLLEKYFLEKNKEVILIREPGGTNISEKIRNILLDKKNKEMLIETELILFAASRSQLVGEVIIPALEKNKIVISDRFHDSSIAYQAFGRGIELNFVEELQRFVIGKAIPDITFFIDTPIDEIIKRKANVKKIDLDRIERSAIDFYEKVREGYLYLSKKEKRFCNINGLLSIEEIHKQILSKINLKV</sequence>
<dbReference type="SUPFAM" id="SSF52540">
    <property type="entry name" value="P-loop containing nucleoside triphosphate hydrolases"/>
    <property type="match status" value="1"/>
</dbReference>
<keyword evidence="4 12" id="KW-0808">Transferase</keyword>
<proteinExistence type="inferred from homology"/>
<dbReference type="GO" id="GO:0006235">
    <property type="term" value="P:dTTP biosynthetic process"/>
    <property type="evidence" value="ECO:0007669"/>
    <property type="project" value="UniProtKB-UniRule"/>
</dbReference>
<dbReference type="PROSITE" id="PS01331">
    <property type="entry name" value="THYMIDYLATE_KINASE"/>
    <property type="match status" value="1"/>
</dbReference>
<name>A0AAE3TDW7_9BACT</name>
<dbReference type="EC" id="2.7.4.9" evidence="2 12"/>
<dbReference type="RefSeq" id="WP_321535619.1">
    <property type="nucleotide sequence ID" value="NZ_JARGDL010000007.1"/>
</dbReference>
<dbReference type="Pfam" id="PF02223">
    <property type="entry name" value="Thymidylate_kin"/>
    <property type="match status" value="1"/>
</dbReference>
<evidence type="ECO:0000256" key="8">
    <source>
        <dbReference type="ARBA" id="ARBA00022840"/>
    </source>
</evidence>
<evidence type="ECO:0000256" key="1">
    <source>
        <dbReference type="ARBA" id="ARBA00009776"/>
    </source>
</evidence>
<dbReference type="GO" id="GO:0004798">
    <property type="term" value="F:dTMP kinase activity"/>
    <property type="evidence" value="ECO:0007669"/>
    <property type="project" value="UniProtKB-UniRule"/>
</dbReference>
<dbReference type="AlphaFoldDB" id="A0AAE3TDW7"/>
<keyword evidence="8 12" id="KW-0067">ATP-binding</keyword>
<comment type="similarity">
    <text evidence="1 12">Belongs to the thymidylate kinase family.</text>
</comment>
<keyword evidence="5 12" id="KW-0545">Nucleotide biosynthesis</keyword>
<evidence type="ECO:0000256" key="6">
    <source>
        <dbReference type="ARBA" id="ARBA00022741"/>
    </source>
</evidence>
<evidence type="ECO:0000313" key="15">
    <source>
        <dbReference type="Proteomes" id="UP001221302"/>
    </source>
</evidence>
<keyword evidence="15" id="KW-1185">Reference proteome</keyword>